<dbReference type="InterPro" id="IPR007942">
    <property type="entry name" value="PLipase-like"/>
</dbReference>
<keyword evidence="4" id="KW-1185">Reference proteome</keyword>
<feature type="compositionally biased region" description="Basic and acidic residues" evidence="2">
    <location>
        <begin position="279"/>
        <end position="294"/>
    </location>
</feature>
<gene>
    <name evidence="3" type="ORF">MKW94_001767</name>
</gene>
<name>A0AA41SEI7_PAPNU</name>
<feature type="compositionally biased region" description="Acidic residues" evidence="2">
    <location>
        <begin position="295"/>
        <end position="321"/>
    </location>
</feature>
<dbReference type="EMBL" id="JAJJMA010135425">
    <property type="protein sequence ID" value="MCL7033525.1"/>
    <property type="molecule type" value="Genomic_DNA"/>
</dbReference>
<feature type="coiled-coil region" evidence="1">
    <location>
        <begin position="486"/>
        <end position="520"/>
    </location>
</feature>
<proteinExistence type="predicted"/>
<dbReference type="Pfam" id="PF05278">
    <property type="entry name" value="PEARLI-4"/>
    <property type="match status" value="1"/>
</dbReference>
<evidence type="ECO:0000256" key="2">
    <source>
        <dbReference type="SAM" id="MobiDB-lite"/>
    </source>
</evidence>
<evidence type="ECO:0000313" key="3">
    <source>
        <dbReference type="EMBL" id="MCL7033525.1"/>
    </source>
</evidence>
<accession>A0AA41SEI7</accession>
<evidence type="ECO:0000313" key="4">
    <source>
        <dbReference type="Proteomes" id="UP001177140"/>
    </source>
</evidence>
<organism evidence="3 4">
    <name type="scientific">Papaver nudicaule</name>
    <name type="common">Iceland poppy</name>
    <dbReference type="NCBI Taxonomy" id="74823"/>
    <lineage>
        <taxon>Eukaryota</taxon>
        <taxon>Viridiplantae</taxon>
        <taxon>Streptophyta</taxon>
        <taxon>Embryophyta</taxon>
        <taxon>Tracheophyta</taxon>
        <taxon>Spermatophyta</taxon>
        <taxon>Magnoliopsida</taxon>
        <taxon>Ranunculales</taxon>
        <taxon>Papaveraceae</taxon>
        <taxon>Papaveroideae</taxon>
        <taxon>Papaver</taxon>
    </lineage>
</organism>
<dbReference type="AlphaFoldDB" id="A0AA41SEI7"/>
<sequence length="538" mass="62294">MDHCPVEFNNMCDYSSLEAINTIMKEDKFIHVRNKIRKETPFGELLKIDQKQSITRCVARNAVKAWNDVKDKLVIGVKEYEIDSKLVKKCLNLSITGNRIIRPKTDNHVPVFIKQAIPPQMLTQRKKFNLHVVDIFRSKKDDVKDGDEVMKLSKLYTAFLFSALLFPRYQRVPTEYFYLLDDRNFCNLKLHKFDTEVAKFLRDGIITAKNAKTKSATVNGCLHIVDCLYSQEKLPMRHIQNKRERKGSEVKLDESPMKLHRTLWPKRLKYDIGNCSEEYPLKKEPESENRKPEIIDLEDGSSEEGDNDEDDGEKDDISLTDDEVRFDEVHKPFIAMKRDTMNKVRPLLEYMGAGQPFEGQTSCDGVALEDGKFEAVGGFHVRKAQAKLYEKIWLKYGHIASSKVLTDSYAQVPVVSGLMATITDMHSCRFSGLSSEKIEEWEENIKKAEKVEFNVGWVRDWFEDFKKKFYKKRKLDAEFIVHVDLLQAENTKCIAAKNALKEAEENVAALQANMIPLLKEIREYAEEDNRLLSKGWLQ</sequence>
<dbReference type="Proteomes" id="UP001177140">
    <property type="component" value="Unassembled WGS sequence"/>
</dbReference>
<comment type="caution">
    <text evidence="3">The sequence shown here is derived from an EMBL/GenBank/DDBJ whole genome shotgun (WGS) entry which is preliminary data.</text>
</comment>
<keyword evidence="1" id="KW-0175">Coiled coil</keyword>
<evidence type="ECO:0000256" key="1">
    <source>
        <dbReference type="SAM" id="Coils"/>
    </source>
</evidence>
<feature type="region of interest" description="Disordered" evidence="2">
    <location>
        <begin position="279"/>
        <end position="321"/>
    </location>
</feature>
<protein>
    <submittedName>
        <fullName evidence="3">Uncharacterized protein</fullName>
    </submittedName>
</protein>
<reference evidence="3" key="1">
    <citation type="submission" date="2022-03" db="EMBL/GenBank/DDBJ databases">
        <title>A functionally conserved STORR gene fusion in Papaver species that diverged 16.8 million years ago.</title>
        <authorList>
            <person name="Catania T."/>
        </authorList>
    </citation>
    <scope>NUCLEOTIDE SEQUENCE</scope>
    <source>
        <strain evidence="3">S-191538</strain>
    </source>
</reference>